<feature type="compositionally biased region" description="Basic and acidic residues" evidence="8">
    <location>
        <begin position="545"/>
        <end position="559"/>
    </location>
</feature>
<dbReference type="OrthoDB" id="6133115at2759"/>
<accession>A0A8H8R1Q9</accession>
<dbReference type="NCBIfam" id="TIGR00879">
    <property type="entry name" value="SP"/>
    <property type="match status" value="1"/>
</dbReference>
<dbReference type="GeneID" id="41986130"/>
<dbReference type="PANTHER" id="PTHR48022">
    <property type="entry name" value="PLASTIDIC GLUCOSE TRANSPORTER 4"/>
    <property type="match status" value="1"/>
</dbReference>
<dbReference type="EMBL" id="QGMH01000100">
    <property type="protein sequence ID" value="TVY25294.1"/>
    <property type="molecule type" value="Genomic_DNA"/>
</dbReference>
<dbReference type="Proteomes" id="UP000431533">
    <property type="component" value="Unassembled WGS sequence"/>
</dbReference>
<keyword evidence="5 9" id="KW-1133">Transmembrane helix</keyword>
<keyword evidence="3 7" id="KW-0813">Transport</keyword>
<feature type="compositionally biased region" description="Basic and acidic residues" evidence="8">
    <location>
        <begin position="567"/>
        <end position="576"/>
    </location>
</feature>
<keyword evidence="12" id="KW-1185">Reference proteome</keyword>
<evidence type="ECO:0000256" key="1">
    <source>
        <dbReference type="ARBA" id="ARBA00004141"/>
    </source>
</evidence>
<feature type="region of interest" description="Disordered" evidence="8">
    <location>
        <begin position="536"/>
        <end position="576"/>
    </location>
</feature>
<dbReference type="FunFam" id="1.20.1250.20:FF:000061">
    <property type="entry name" value="MFS sugar transporter"/>
    <property type="match status" value="1"/>
</dbReference>
<dbReference type="InterPro" id="IPR020846">
    <property type="entry name" value="MFS_dom"/>
</dbReference>
<feature type="transmembrane region" description="Helical" evidence="9">
    <location>
        <begin position="385"/>
        <end position="411"/>
    </location>
</feature>
<gene>
    <name evidence="11" type="primary">STL1_1</name>
    <name evidence="11" type="ORF">LHYA1_G005932</name>
</gene>
<dbReference type="InterPro" id="IPR003663">
    <property type="entry name" value="Sugar/inositol_transpt"/>
</dbReference>
<evidence type="ECO:0000256" key="6">
    <source>
        <dbReference type="ARBA" id="ARBA00023136"/>
    </source>
</evidence>
<comment type="caution">
    <text evidence="11">The sequence shown here is derived from an EMBL/GenBank/DDBJ whole genome shotgun (WGS) entry which is preliminary data.</text>
</comment>
<feature type="transmembrane region" description="Helical" evidence="9">
    <location>
        <begin position="15"/>
        <end position="32"/>
    </location>
</feature>
<evidence type="ECO:0000256" key="3">
    <source>
        <dbReference type="ARBA" id="ARBA00022448"/>
    </source>
</evidence>
<dbReference type="PROSITE" id="PS50850">
    <property type="entry name" value="MFS"/>
    <property type="match status" value="1"/>
</dbReference>
<evidence type="ECO:0000256" key="9">
    <source>
        <dbReference type="SAM" id="Phobius"/>
    </source>
</evidence>
<dbReference type="InterPro" id="IPR005829">
    <property type="entry name" value="Sugar_transporter_CS"/>
</dbReference>
<dbReference type="GO" id="GO:0005351">
    <property type="term" value="F:carbohydrate:proton symporter activity"/>
    <property type="evidence" value="ECO:0007669"/>
    <property type="project" value="TreeGrafter"/>
</dbReference>
<comment type="similarity">
    <text evidence="2 7">Belongs to the major facilitator superfamily. Sugar transporter (TC 2.A.1.1) family.</text>
</comment>
<proteinExistence type="inferred from homology"/>
<feature type="transmembrane region" description="Helical" evidence="9">
    <location>
        <begin position="456"/>
        <end position="473"/>
    </location>
</feature>
<dbReference type="PANTHER" id="PTHR48022:SF68">
    <property type="entry name" value="MAJOR FACILITATOR SUPERFAMILY (MFS) PROFILE DOMAIN-CONTAINING PROTEIN-RELATED"/>
    <property type="match status" value="1"/>
</dbReference>
<feature type="transmembrane region" description="Helical" evidence="9">
    <location>
        <begin position="72"/>
        <end position="93"/>
    </location>
</feature>
<dbReference type="PRINTS" id="PR00171">
    <property type="entry name" value="SUGRTRNSPORT"/>
</dbReference>
<dbReference type="Pfam" id="PF00083">
    <property type="entry name" value="Sugar_tr"/>
    <property type="match status" value="1"/>
</dbReference>
<feature type="transmembrane region" description="Helical" evidence="9">
    <location>
        <begin position="343"/>
        <end position="365"/>
    </location>
</feature>
<feature type="transmembrane region" description="Helical" evidence="9">
    <location>
        <begin position="431"/>
        <end position="450"/>
    </location>
</feature>
<dbReference type="InterPro" id="IPR036259">
    <property type="entry name" value="MFS_trans_sf"/>
</dbReference>
<evidence type="ECO:0000256" key="8">
    <source>
        <dbReference type="SAM" id="MobiDB-lite"/>
    </source>
</evidence>
<dbReference type="InterPro" id="IPR005828">
    <property type="entry name" value="MFS_sugar_transport-like"/>
</dbReference>
<sequence>MFGGSKYFGFRGQRLNLAVGIIAGIDFFLFGYDQGVTGGLLTLGTWVKQFPEIDSVHNPTNNHISTIQGITVASYNVGCFIGAIITIFIGDILGRRKMIFMGSAIMVIGATLQTTAFSLPHLIVGRIITGFGNGMNTSTVPTWASETSKSHKRGKMVMIEGAMITGGICLSYWVDFAFSYLDPNPVSWRFPIALQIVFALFLLALILEMPESPRWLILRGNEDEAMNVIAALENLPVEHHIVQTEFMEIKDTVLETKAHGWADLFTMGPERNFHRVVLGYVNQVFQQVSGINLITYYAPTIYKQYINLGDTTSSVLAACNGTEYFIASWFAVYTIERFGRRTLMLVGVAGMSGSMAILAGMNYISQRDAAAAIARGQPLSGATPSGIVSATFLFVFNTFFAVGWLGMTWLYPAEIVPLKIRAPANGLSTSANWAFNFMVVMITPVAFSSIGYKTYVIFAVINAFIFPVVYFFYPETAYRSLEEIDNIFRKTKSGWAGCLDVVRVAREEPRRYGKNGELLLEYEATVSSDVRARRRVGGGAGAGAHESKESKGKEAEHVETGSGDSSTFEKKAYAHV</sequence>
<keyword evidence="4 9" id="KW-0812">Transmembrane</keyword>
<dbReference type="PROSITE" id="PS00216">
    <property type="entry name" value="SUGAR_TRANSPORT_1"/>
    <property type="match status" value="1"/>
</dbReference>
<dbReference type="RefSeq" id="XP_031004082.1">
    <property type="nucleotide sequence ID" value="XM_031150873.1"/>
</dbReference>
<evidence type="ECO:0000256" key="4">
    <source>
        <dbReference type="ARBA" id="ARBA00022692"/>
    </source>
</evidence>
<organism evidence="11 12">
    <name type="scientific">Lachnellula hyalina</name>
    <dbReference type="NCBI Taxonomy" id="1316788"/>
    <lineage>
        <taxon>Eukaryota</taxon>
        <taxon>Fungi</taxon>
        <taxon>Dikarya</taxon>
        <taxon>Ascomycota</taxon>
        <taxon>Pezizomycotina</taxon>
        <taxon>Leotiomycetes</taxon>
        <taxon>Helotiales</taxon>
        <taxon>Lachnaceae</taxon>
        <taxon>Lachnellula</taxon>
    </lineage>
</organism>
<dbReference type="InterPro" id="IPR050360">
    <property type="entry name" value="MFS_Sugar_Transporters"/>
</dbReference>
<evidence type="ECO:0000259" key="10">
    <source>
        <dbReference type="PROSITE" id="PS50850"/>
    </source>
</evidence>
<dbReference type="GO" id="GO:0016020">
    <property type="term" value="C:membrane"/>
    <property type="evidence" value="ECO:0007669"/>
    <property type="project" value="UniProtKB-SubCell"/>
</dbReference>
<dbReference type="AlphaFoldDB" id="A0A8H8R1Q9"/>
<evidence type="ECO:0000256" key="5">
    <source>
        <dbReference type="ARBA" id="ARBA00022989"/>
    </source>
</evidence>
<comment type="subcellular location">
    <subcellularLocation>
        <location evidence="1">Membrane</location>
        <topology evidence="1">Multi-pass membrane protein</topology>
    </subcellularLocation>
</comment>
<keyword evidence="6 9" id="KW-0472">Membrane</keyword>
<evidence type="ECO:0000256" key="7">
    <source>
        <dbReference type="RuleBase" id="RU003346"/>
    </source>
</evidence>
<feature type="transmembrane region" description="Helical" evidence="9">
    <location>
        <begin position="157"/>
        <end position="174"/>
    </location>
</feature>
<dbReference type="Gene3D" id="1.20.1250.20">
    <property type="entry name" value="MFS general substrate transporter like domains"/>
    <property type="match status" value="1"/>
</dbReference>
<dbReference type="SUPFAM" id="SSF103473">
    <property type="entry name" value="MFS general substrate transporter"/>
    <property type="match status" value="1"/>
</dbReference>
<evidence type="ECO:0000313" key="12">
    <source>
        <dbReference type="Proteomes" id="UP000431533"/>
    </source>
</evidence>
<keyword evidence="11" id="KW-0762">Sugar transport</keyword>
<protein>
    <submittedName>
        <fullName evidence="11">Sugar transporter STL1</fullName>
    </submittedName>
</protein>
<evidence type="ECO:0000313" key="11">
    <source>
        <dbReference type="EMBL" id="TVY25294.1"/>
    </source>
</evidence>
<evidence type="ECO:0000256" key="2">
    <source>
        <dbReference type="ARBA" id="ARBA00010992"/>
    </source>
</evidence>
<feature type="transmembrane region" description="Helical" evidence="9">
    <location>
        <begin position="186"/>
        <end position="207"/>
    </location>
</feature>
<name>A0A8H8R1Q9_9HELO</name>
<reference evidence="11 12" key="1">
    <citation type="submission" date="2018-05" db="EMBL/GenBank/DDBJ databases">
        <title>Genome sequencing and assembly of the regulated plant pathogen Lachnellula willkommii and related sister species for the development of diagnostic species identification markers.</title>
        <authorList>
            <person name="Giroux E."/>
            <person name="Bilodeau G."/>
        </authorList>
    </citation>
    <scope>NUCLEOTIDE SEQUENCE [LARGE SCALE GENOMIC DNA]</scope>
    <source>
        <strain evidence="11 12">CBS 185.66</strain>
    </source>
</reference>
<feature type="domain" description="Major facilitator superfamily (MFS) profile" evidence="10">
    <location>
        <begin position="19"/>
        <end position="477"/>
    </location>
</feature>